<accession>A0AAD1UBP7</accession>
<dbReference type="PANTHER" id="PTHR46731">
    <property type="entry name" value="F-BOX ONLY PROTEIN 15"/>
    <property type="match status" value="1"/>
</dbReference>
<dbReference type="Proteomes" id="UP001295684">
    <property type="component" value="Unassembled WGS sequence"/>
</dbReference>
<name>A0AAD1UBP7_EUPCR</name>
<dbReference type="EMBL" id="CAMPGE010005030">
    <property type="protein sequence ID" value="CAI2363879.1"/>
    <property type="molecule type" value="Genomic_DNA"/>
</dbReference>
<dbReference type="GO" id="GO:0019005">
    <property type="term" value="C:SCF ubiquitin ligase complex"/>
    <property type="evidence" value="ECO:0007669"/>
    <property type="project" value="TreeGrafter"/>
</dbReference>
<feature type="region of interest" description="Disordered" evidence="1">
    <location>
        <begin position="1"/>
        <end position="32"/>
    </location>
</feature>
<evidence type="ECO:0008006" key="4">
    <source>
        <dbReference type="Google" id="ProtNLM"/>
    </source>
</evidence>
<feature type="compositionally biased region" description="Low complexity" evidence="1">
    <location>
        <begin position="14"/>
        <end position="24"/>
    </location>
</feature>
<evidence type="ECO:0000313" key="2">
    <source>
        <dbReference type="EMBL" id="CAI2363879.1"/>
    </source>
</evidence>
<dbReference type="PANTHER" id="PTHR46731:SF1">
    <property type="entry name" value="F-BOX ONLY PROTEIN 15"/>
    <property type="match status" value="1"/>
</dbReference>
<protein>
    <recommendedName>
        <fullName evidence="4">F-box domain-containing protein</fullName>
    </recommendedName>
</protein>
<comment type="caution">
    <text evidence="2">The sequence shown here is derived from an EMBL/GenBank/DDBJ whole genome shotgun (WGS) entry which is preliminary data.</text>
</comment>
<evidence type="ECO:0000313" key="3">
    <source>
        <dbReference type="Proteomes" id="UP001295684"/>
    </source>
</evidence>
<sequence length="508" mass="59439">MEKRSKISNRITAKKPAQSKQASKLPKGKKQIPPKIAQMPCHRVKYSKLQEKKARQLKTLALHKNLVVNILLYATANVKDILNFRSVCRRFKECTDLPIVWFYFYQGQGWSIDSLFEPEEAEHLKSFTHPDQQWEYMRDENSKVDWEEQARTKFALVQSKKDSRVAKGFSRFFETDIKKLRKDMRKYLQTFKFNFRIQYNSGQGTCVIPASKVLYFEHSLCATYHPKKLMNIQKLADLEVVAVSKAKDLKRTITKKLEITPESLMHTCIPEAPEIMIGLYDESQIAFITLSYSYTDFFLKMLDKVRPSQKRPGDIDPGYEFNNYNFRIELRNNKERFWYEIFGGVFTRQTSENGYSVFNLIKSTDNQRHFNFNGRIEYPCESMIATTEFNDLCYVDVSILDESNNPFFDTSRACRIVKQSDESVLGREFSNEVDYNYQEGEISWIRSELDNEIAFRIQLQYIEEEDKTYITDLEVSAKLSNGPSAFMNEIRASTKASNSKKAGMKKSR</sequence>
<organism evidence="2 3">
    <name type="scientific">Euplotes crassus</name>
    <dbReference type="NCBI Taxonomy" id="5936"/>
    <lineage>
        <taxon>Eukaryota</taxon>
        <taxon>Sar</taxon>
        <taxon>Alveolata</taxon>
        <taxon>Ciliophora</taxon>
        <taxon>Intramacronucleata</taxon>
        <taxon>Spirotrichea</taxon>
        <taxon>Hypotrichia</taxon>
        <taxon>Euplotida</taxon>
        <taxon>Euplotidae</taxon>
        <taxon>Moneuplotes</taxon>
    </lineage>
</organism>
<proteinExistence type="predicted"/>
<reference evidence="2" key="1">
    <citation type="submission" date="2023-07" db="EMBL/GenBank/DDBJ databases">
        <authorList>
            <consortium name="AG Swart"/>
            <person name="Singh M."/>
            <person name="Singh A."/>
            <person name="Seah K."/>
            <person name="Emmerich C."/>
        </authorList>
    </citation>
    <scope>NUCLEOTIDE SEQUENCE</scope>
    <source>
        <strain evidence="2">DP1</strain>
    </source>
</reference>
<keyword evidence="3" id="KW-1185">Reference proteome</keyword>
<gene>
    <name evidence="2" type="ORF">ECRASSUSDP1_LOCUS5219</name>
</gene>
<dbReference type="InterPro" id="IPR036047">
    <property type="entry name" value="F-box-like_dom_sf"/>
</dbReference>
<evidence type="ECO:0000256" key="1">
    <source>
        <dbReference type="SAM" id="MobiDB-lite"/>
    </source>
</evidence>
<dbReference type="AlphaFoldDB" id="A0AAD1UBP7"/>
<dbReference type="SUPFAM" id="SSF81383">
    <property type="entry name" value="F-box domain"/>
    <property type="match status" value="1"/>
</dbReference>